<dbReference type="PANTHER" id="PTHR11608:SF0">
    <property type="entry name" value="BIFUNCTIONAL PROTEIN PYRR"/>
    <property type="match status" value="1"/>
</dbReference>
<name>A0ABR9D757_9GAMM</name>
<keyword evidence="3" id="KW-1185">Reference proteome</keyword>
<dbReference type="EMBL" id="JACXSS010000001">
    <property type="protein sequence ID" value="MBD9358908.1"/>
    <property type="molecule type" value="Genomic_DNA"/>
</dbReference>
<comment type="caution">
    <text evidence="2">The sequence shown here is derived from an EMBL/GenBank/DDBJ whole genome shotgun (WGS) entry which is preliminary data.</text>
</comment>
<sequence length="173" mass="19353">MPIATLNIDILLDTLEAAIRRQISERKLNNPLLIGIHSGGAWIARQIHQRLGMSEPLGMLDITFYRDDFSQIGMHPKVKTSQLPPHLEGRDIILIDDVFYTGRTIRAALNEIFDYGRPNQVVLAVLIERNGRQIPLQPDCHGIRIDLAGDQRIKLTGPDPLGIEIQSPQVVVA</sequence>
<evidence type="ECO:0000313" key="2">
    <source>
        <dbReference type="EMBL" id="MBD9358908.1"/>
    </source>
</evidence>
<dbReference type="SUPFAM" id="SSF53271">
    <property type="entry name" value="PRTase-like"/>
    <property type="match status" value="1"/>
</dbReference>
<gene>
    <name evidence="2" type="primary">pyrR</name>
    <name evidence="2" type="ORF">IE877_24080</name>
</gene>
<dbReference type="NCBIfam" id="NF003545">
    <property type="entry name" value="PRK05205.1-1"/>
    <property type="match status" value="1"/>
</dbReference>
<reference evidence="2 3" key="1">
    <citation type="submission" date="2020-09" db="EMBL/GenBank/DDBJ databases">
        <title>Methylomonas albis sp. nov. and Methylomonas fluvii sp. nov.: Two cold-adapted methanotrophs from the River Elbe and an amended description of Methylovulum psychrotolerans strain Eb1.</title>
        <authorList>
            <person name="Bussmann I.K."/>
            <person name="Klings K.-W."/>
            <person name="Warnstedt J."/>
            <person name="Hoppert M."/>
            <person name="Saborowski A."/>
            <person name="Horn F."/>
            <person name="Liebner S."/>
        </authorList>
    </citation>
    <scope>NUCLEOTIDE SEQUENCE [LARGE SCALE GENOMIC DNA]</scope>
    <source>
        <strain evidence="2 3">EbA</strain>
    </source>
</reference>
<proteinExistence type="predicted"/>
<evidence type="ECO:0000259" key="1">
    <source>
        <dbReference type="Pfam" id="PF00156"/>
    </source>
</evidence>
<protein>
    <submittedName>
        <fullName evidence="2">Bifunctional pyr operon transcriptional regulator/uracil phosphoribosyltransferase PyrR</fullName>
        <ecNumber evidence="2">2.4.2.9</ecNumber>
    </submittedName>
</protein>
<keyword evidence="2" id="KW-0328">Glycosyltransferase</keyword>
<evidence type="ECO:0000313" key="3">
    <source>
        <dbReference type="Proteomes" id="UP000652176"/>
    </source>
</evidence>
<feature type="domain" description="Phosphoribosyltransferase" evidence="1">
    <location>
        <begin position="17"/>
        <end position="136"/>
    </location>
</feature>
<dbReference type="InterPro" id="IPR050137">
    <property type="entry name" value="PyrR_bifunctional"/>
</dbReference>
<dbReference type="EC" id="2.4.2.9" evidence="2"/>
<dbReference type="Pfam" id="PF00156">
    <property type="entry name" value="Pribosyltran"/>
    <property type="match status" value="1"/>
</dbReference>
<dbReference type="InterPro" id="IPR000836">
    <property type="entry name" value="PRTase_dom"/>
</dbReference>
<keyword evidence="2" id="KW-0808">Transferase</keyword>
<dbReference type="GO" id="GO:0004845">
    <property type="term" value="F:uracil phosphoribosyltransferase activity"/>
    <property type="evidence" value="ECO:0007669"/>
    <property type="project" value="UniProtKB-EC"/>
</dbReference>
<dbReference type="CDD" id="cd06223">
    <property type="entry name" value="PRTases_typeI"/>
    <property type="match status" value="1"/>
</dbReference>
<dbReference type="InterPro" id="IPR029057">
    <property type="entry name" value="PRTase-like"/>
</dbReference>
<dbReference type="Gene3D" id="3.40.50.2020">
    <property type="match status" value="1"/>
</dbReference>
<dbReference type="RefSeq" id="WP_192377094.1">
    <property type="nucleotide sequence ID" value="NZ_CAJHIV010000001.1"/>
</dbReference>
<dbReference type="PANTHER" id="PTHR11608">
    <property type="entry name" value="BIFUNCTIONAL PROTEIN PYRR"/>
    <property type="match status" value="1"/>
</dbReference>
<dbReference type="Proteomes" id="UP000652176">
    <property type="component" value="Unassembled WGS sequence"/>
</dbReference>
<accession>A0ABR9D757</accession>
<organism evidence="2 3">
    <name type="scientific">Methylomonas albis</name>
    <dbReference type="NCBI Taxonomy" id="1854563"/>
    <lineage>
        <taxon>Bacteria</taxon>
        <taxon>Pseudomonadati</taxon>
        <taxon>Pseudomonadota</taxon>
        <taxon>Gammaproteobacteria</taxon>
        <taxon>Methylococcales</taxon>
        <taxon>Methylococcaceae</taxon>
        <taxon>Methylomonas</taxon>
    </lineage>
</organism>